<feature type="compositionally biased region" description="Basic and acidic residues" evidence="1">
    <location>
        <begin position="154"/>
        <end position="176"/>
    </location>
</feature>
<dbReference type="AlphaFoldDB" id="A0AAV7XJ81"/>
<comment type="caution">
    <text evidence="2">The sequence shown here is derived from an EMBL/GenBank/DDBJ whole genome shotgun (WGS) entry which is preliminary data.</text>
</comment>
<evidence type="ECO:0000256" key="1">
    <source>
        <dbReference type="SAM" id="MobiDB-lite"/>
    </source>
</evidence>
<evidence type="ECO:0000313" key="2">
    <source>
        <dbReference type="EMBL" id="KAJ1524625.1"/>
    </source>
</evidence>
<name>A0AAV7XJ81_9NEOP</name>
<proteinExistence type="predicted"/>
<feature type="region of interest" description="Disordered" evidence="1">
    <location>
        <begin position="154"/>
        <end position="177"/>
    </location>
</feature>
<feature type="compositionally biased region" description="Basic and acidic residues" evidence="1">
    <location>
        <begin position="405"/>
        <end position="421"/>
    </location>
</feature>
<gene>
    <name evidence="2" type="ORF">ONE63_011109</name>
</gene>
<organism evidence="2 3">
    <name type="scientific">Megalurothrips usitatus</name>
    <name type="common">bean blossom thrips</name>
    <dbReference type="NCBI Taxonomy" id="439358"/>
    <lineage>
        <taxon>Eukaryota</taxon>
        <taxon>Metazoa</taxon>
        <taxon>Ecdysozoa</taxon>
        <taxon>Arthropoda</taxon>
        <taxon>Hexapoda</taxon>
        <taxon>Insecta</taxon>
        <taxon>Pterygota</taxon>
        <taxon>Neoptera</taxon>
        <taxon>Paraneoptera</taxon>
        <taxon>Thysanoptera</taxon>
        <taxon>Terebrantia</taxon>
        <taxon>Thripoidea</taxon>
        <taxon>Thripidae</taxon>
        <taxon>Megalurothrips</taxon>
    </lineage>
</organism>
<feature type="region of interest" description="Disordered" evidence="1">
    <location>
        <begin position="396"/>
        <end position="421"/>
    </location>
</feature>
<reference evidence="2" key="1">
    <citation type="submission" date="2022-12" db="EMBL/GenBank/DDBJ databases">
        <title>Chromosome-level genome assembly of the bean flower thrips Megalurothrips usitatus.</title>
        <authorList>
            <person name="Ma L."/>
            <person name="Liu Q."/>
            <person name="Li H."/>
            <person name="Cai W."/>
        </authorList>
    </citation>
    <scope>NUCLEOTIDE SEQUENCE</scope>
    <source>
        <strain evidence="2">Cailab_2022a</strain>
    </source>
</reference>
<evidence type="ECO:0008006" key="4">
    <source>
        <dbReference type="Google" id="ProtNLM"/>
    </source>
</evidence>
<evidence type="ECO:0000313" key="3">
    <source>
        <dbReference type="Proteomes" id="UP001075354"/>
    </source>
</evidence>
<keyword evidence="3" id="KW-1185">Reference proteome</keyword>
<dbReference type="EMBL" id="JAPTSV010000009">
    <property type="protein sequence ID" value="KAJ1524625.1"/>
    <property type="molecule type" value="Genomic_DNA"/>
</dbReference>
<dbReference type="Proteomes" id="UP001075354">
    <property type="component" value="Chromosome 9"/>
</dbReference>
<sequence length="421" mass="47752">MYAVAKELFSNSRRVIPTKDIKVLNRRGKMFTFEDFKPASTQDYKKRTATYGHVVTEEDGRKFIYKLWVLLLVESEKDVPEALPRLPTSPQSASDREPLSIYISSMEMSKVKQNKATPNTEGPTCSKTVTEDVTVKTTGNDHCPSKVHVDTVEHQSIEDPCSSKECGEPDVERQPRDNSSLVDIEVEHIGNEAQSIDQDITLHTVMDELKNLRKWMEEQFREIRAMLLNQGQPATTQFSTVSFNNAVTLEESSDEMVPEGKVFLGGGQFVRKSKLENVLSSTETMRWKVEQILSSMYTKEMLGGFYFKVPPAKAETSIKFPAAAAEGITNAINEIQRVLVSKAITLKQHKIKENKGLNKDEMEEKCERVKELMMAQCVNVPEKEVRSHLSHIFDNHRASKRPLKRKDDEELAPKAAKLNDN</sequence>
<accession>A0AAV7XJ81</accession>
<protein>
    <recommendedName>
        <fullName evidence="4">BEN domain-containing protein</fullName>
    </recommendedName>
</protein>